<dbReference type="PANTHER" id="PTHR12243">
    <property type="entry name" value="MADF DOMAIN TRANSCRIPTION FACTOR"/>
    <property type="match status" value="1"/>
</dbReference>
<dbReference type="PROSITE" id="PS51029">
    <property type="entry name" value="MADF"/>
    <property type="match status" value="1"/>
</dbReference>
<dbReference type="GeneID" id="111363401"/>
<evidence type="ECO:0000313" key="5">
    <source>
        <dbReference type="RefSeq" id="XP_022835990.1"/>
    </source>
</evidence>
<dbReference type="GO" id="GO:0005634">
    <property type="term" value="C:nucleus"/>
    <property type="evidence" value="ECO:0007669"/>
    <property type="project" value="UniProtKB-SubCell"/>
</dbReference>
<dbReference type="KEGG" id="sliu:111363401"/>
<dbReference type="InterPro" id="IPR039353">
    <property type="entry name" value="TF_Adf1"/>
</dbReference>
<reference evidence="5" key="1">
    <citation type="submission" date="2025-08" db="UniProtKB">
        <authorList>
            <consortium name="RefSeq"/>
        </authorList>
    </citation>
    <scope>IDENTIFICATION</scope>
    <source>
        <strain evidence="5">Ishihara</strain>
        <tissue evidence="5">Whole body</tissue>
    </source>
</reference>
<dbReference type="InterPro" id="IPR004210">
    <property type="entry name" value="BESS_motif"/>
</dbReference>
<evidence type="ECO:0000256" key="1">
    <source>
        <dbReference type="PROSITE-ProRule" id="PRU00371"/>
    </source>
</evidence>
<keyword evidence="1" id="KW-0539">Nucleus</keyword>
<keyword evidence="4" id="KW-1185">Reference proteome</keyword>
<dbReference type="GO" id="GO:0005667">
    <property type="term" value="C:transcription regulator complex"/>
    <property type="evidence" value="ECO:0007669"/>
    <property type="project" value="TreeGrafter"/>
</dbReference>
<sequence length="240" mass="28431">MSDNKTVQLVKAIEKFPCLYNYNMPEYLKKDFSEKAWQEVASQTQLAVGECKEKWKNLRYGLLRSLKLNPDGSEKKKYYLHDDMEFVLPFIRTYRADPIVFQQVDAETDEEMNGLNDQDNESAPLQIQYQEIEISEPPRKRSREKTNDNFIKYLQQNPSNKPNNNEVSDDSRKMFLLSLLPEVNALTECQMRMFRRKIFSLLDEIVDTPSQYETCLFQWQKETMNQESHKSSETIKQEPL</sequence>
<gene>
    <name evidence="5" type="primary">LOC111363401</name>
</gene>
<comment type="subcellular location">
    <subcellularLocation>
        <location evidence="1">Nucleus</location>
    </subcellularLocation>
</comment>
<dbReference type="RefSeq" id="XP_022835990.1">
    <property type="nucleotide sequence ID" value="XM_022980222.1"/>
</dbReference>
<accession>A0A9J7J5F0</accession>
<dbReference type="PROSITE" id="PS51031">
    <property type="entry name" value="BESS"/>
    <property type="match status" value="1"/>
</dbReference>
<dbReference type="InterPro" id="IPR006578">
    <property type="entry name" value="MADF-dom"/>
</dbReference>
<dbReference type="SMART" id="SM00595">
    <property type="entry name" value="MADF"/>
    <property type="match status" value="1"/>
</dbReference>
<evidence type="ECO:0000259" key="2">
    <source>
        <dbReference type="PROSITE" id="PS51029"/>
    </source>
</evidence>
<organism evidence="4 5">
    <name type="scientific">Spodoptera litura</name>
    <name type="common">Asian cotton leafworm</name>
    <dbReference type="NCBI Taxonomy" id="69820"/>
    <lineage>
        <taxon>Eukaryota</taxon>
        <taxon>Metazoa</taxon>
        <taxon>Ecdysozoa</taxon>
        <taxon>Arthropoda</taxon>
        <taxon>Hexapoda</taxon>
        <taxon>Insecta</taxon>
        <taxon>Pterygota</taxon>
        <taxon>Neoptera</taxon>
        <taxon>Endopterygota</taxon>
        <taxon>Lepidoptera</taxon>
        <taxon>Glossata</taxon>
        <taxon>Ditrysia</taxon>
        <taxon>Noctuoidea</taxon>
        <taxon>Noctuidae</taxon>
        <taxon>Amphipyrinae</taxon>
        <taxon>Spodoptera</taxon>
    </lineage>
</organism>
<dbReference type="GO" id="GO:0003677">
    <property type="term" value="F:DNA binding"/>
    <property type="evidence" value="ECO:0007669"/>
    <property type="project" value="InterPro"/>
</dbReference>
<dbReference type="OrthoDB" id="6147983at2759"/>
<feature type="domain" description="BESS" evidence="3">
    <location>
        <begin position="169"/>
        <end position="208"/>
    </location>
</feature>
<protein>
    <submittedName>
        <fullName evidence="5">Transcription factor Adf-1-like</fullName>
    </submittedName>
</protein>
<name>A0A9J7J5F0_SPOLT</name>
<dbReference type="Pfam" id="PF10545">
    <property type="entry name" value="MADF_DNA_bdg"/>
    <property type="match status" value="1"/>
</dbReference>
<feature type="domain" description="MADF" evidence="2">
    <location>
        <begin position="8"/>
        <end position="92"/>
    </location>
</feature>
<evidence type="ECO:0000313" key="4">
    <source>
        <dbReference type="Proteomes" id="UP000301870"/>
    </source>
</evidence>
<evidence type="ECO:0000259" key="3">
    <source>
        <dbReference type="PROSITE" id="PS51031"/>
    </source>
</evidence>
<dbReference type="GO" id="GO:0006357">
    <property type="term" value="P:regulation of transcription by RNA polymerase II"/>
    <property type="evidence" value="ECO:0007669"/>
    <property type="project" value="TreeGrafter"/>
</dbReference>
<proteinExistence type="predicted"/>
<dbReference type="AlphaFoldDB" id="A0A9J7J5F0"/>
<dbReference type="Proteomes" id="UP000301870">
    <property type="component" value="Unplaced"/>
</dbReference>
<dbReference type="PANTHER" id="PTHR12243:SF60">
    <property type="entry name" value="SI:CH211-15D5.12-RELATED"/>
    <property type="match status" value="1"/>
</dbReference>